<sequence>MSRFLCAYSYRLDVVYRSECVATSSSFVDFGKQMLKLPSTRRRSGDGACRNTSGDYIQDPRSARNRSRETHPAQTVAPRQDCRI</sequence>
<accession>A0A0R1E882</accession>
<name>A0A0R1E882_DROYA</name>
<keyword evidence="3" id="KW-1185">Reference proteome</keyword>
<evidence type="ECO:0000256" key="1">
    <source>
        <dbReference type="SAM" id="MobiDB-lite"/>
    </source>
</evidence>
<feature type="region of interest" description="Disordered" evidence="1">
    <location>
        <begin position="40"/>
        <end position="84"/>
    </location>
</feature>
<protein>
    <submittedName>
        <fullName evidence="2">Uncharacterized protein</fullName>
    </submittedName>
</protein>
<evidence type="ECO:0000313" key="2">
    <source>
        <dbReference type="EMBL" id="KRK05542.1"/>
    </source>
</evidence>
<dbReference type="Proteomes" id="UP000002282">
    <property type="component" value="Unassembled WGS sequence"/>
</dbReference>
<gene>
    <name evidence="2" type="primary">Dyak\GE28890</name>
    <name evidence="2" type="synonym">GE28890</name>
    <name evidence="2" type="ORF">Dyak_GE28890</name>
</gene>
<dbReference type="KEGG" id="dya:Dyak_GE28890"/>
<organism evidence="2 3">
    <name type="scientific">Drosophila yakuba</name>
    <name type="common">Fruit fly</name>
    <dbReference type="NCBI Taxonomy" id="7245"/>
    <lineage>
        <taxon>Eukaryota</taxon>
        <taxon>Metazoa</taxon>
        <taxon>Ecdysozoa</taxon>
        <taxon>Arthropoda</taxon>
        <taxon>Hexapoda</taxon>
        <taxon>Insecta</taxon>
        <taxon>Pterygota</taxon>
        <taxon>Neoptera</taxon>
        <taxon>Endopterygota</taxon>
        <taxon>Diptera</taxon>
        <taxon>Brachycera</taxon>
        <taxon>Muscomorpha</taxon>
        <taxon>Ephydroidea</taxon>
        <taxon>Drosophilidae</taxon>
        <taxon>Drosophila</taxon>
        <taxon>Sophophora</taxon>
    </lineage>
</organism>
<proteinExistence type="predicted"/>
<reference evidence="2 3" key="1">
    <citation type="journal article" date="2007" name="Nature">
        <title>Evolution of genes and genomes on the Drosophila phylogeny.</title>
        <authorList>
            <consortium name="Drosophila 12 Genomes Consortium"/>
            <person name="Clark A.G."/>
            <person name="Eisen M.B."/>
            <person name="Smith D.R."/>
            <person name="Bergman C.M."/>
            <person name="Oliver B."/>
            <person name="Markow T.A."/>
            <person name="Kaufman T.C."/>
            <person name="Kellis M."/>
            <person name="Gelbart W."/>
            <person name="Iyer V.N."/>
            <person name="Pollard D.A."/>
            <person name="Sackton T.B."/>
            <person name="Larracuente A.M."/>
            <person name="Singh N.D."/>
            <person name="Abad J.P."/>
            <person name="Abt D.N."/>
            <person name="Adryan B."/>
            <person name="Aguade M."/>
            <person name="Akashi H."/>
            <person name="Anderson W.W."/>
            <person name="Aquadro C.F."/>
            <person name="Ardell D.H."/>
            <person name="Arguello R."/>
            <person name="Artieri C.G."/>
            <person name="Barbash D.A."/>
            <person name="Barker D."/>
            <person name="Barsanti P."/>
            <person name="Batterham P."/>
            <person name="Batzoglou S."/>
            <person name="Begun D."/>
            <person name="Bhutkar A."/>
            <person name="Blanco E."/>
            <person name="Bosak S.A."/>
            <person name="Bradley R.K."/>
            <person name="Brand A.D."/>
            <person name="Brent M.R."/>
            <person name="Brooks A.N."/>
            <person name="Brown R.H."/>
            <person name="Butlin R.K."/>
            <person name="Caggese C."/>
            <person name="Calvi B.R."/>
            <person name="Bernardo de Carvalho A."/>
            <person name="Caspi A."/>
            <person name="Castrezana S."/>
            <person name="Celniker S.E."/>
            <person name="Chang J.L."/>
            <person name="Chapple C."/>
            <person name="Chatterji S."/>
            <person name="Chinwalla A."/>
            <person name="Civetta A."/>
            <person name="Clifton S.W."/>
            <person name="Comeron J.M."/>
            <person name="Costello J.C."/>
            <person name="Coyne J.A."/>
            <person name="Daub J."/>
            <person name="David R.G."/>
            <person name="Delcher A.L."/>
            <person name="Delehaunty K."/>
            <person name="Do C.B."/>
            <person name="Ebling H."/>
            <person name="Edwards K."/>
            <person name="Eickbush T."/>
            <person name="Evans J.D."/>
            <person name="Filipski A."/>
            <person name="Findeiss S."/>
            <person name="Freyhult E."/>
            <person name="Fulton L."/>
            <person name="Fulton R."/>
            <person name="Garcia A.C."/>
            <person name="Gardiner A."/>
            <person name="Garfield D.A."/>
            <person name="Garvin B.E."/>
            <person name="Gibson G."/>
            <person name="Gilbert D."/>
            <person name="Gnerre S."/>
            <person name="Godfrey J."/>
            <person name="Good R."/>
            <person name="Gotea V."/>
            <person name="Gravely B."/>
            <person name="Greenberg A.J."/>
            <person name="Griffiths-Jones S."/>
            <person name="Gross S."/>
            <person name="Guigo R."/>
            <person name="Gustafson E.A."/>
            <person name="Haerty W."/>
            <person name="Hahn M.W."/>
            <person name="Halligan D.L."/>
            <person name="Halpern A.L."/>
            <person name="Halter G.M."/>
            <person name="Han M.V."/>
            <person name="Heger A."/>
            <person name="Hillier L."/>
            <person name="Hinrichs A.S."/>
            <person name="Holmes I."/>
            <person name="Hoskins R.A."/>
            <person name="Hubisz M.J."/>
            <person name="Hultmark D."/>
            <person name="Huntley M.A."/>
            <person name="Jaffe D.B."/>
            <person name="Jagadeeshan S."/>
            <person name="Jeck W.R."/>
            <person name="Johnson J."/>
            <person name="Jones C.D."/>
            <person name="Jordan W.C."/>
            <person name="Karpen G.H."/>
            <person name="Kataoka E."/>
            <person name="Keightley P.D."/>
            <person name="Kheradpour P."/>
            <person name="Kirkness E.F."/>
            <person name="Koerich L.B."/>
            <person name="Kristiansen K."/>
            <person name="Kudrna D."/>
            <person name="Kulathinal R.J."/>
            <person name="Kumar S."/>
            <person name="Kwok R."/>
            <person name="Lander E."/>
            <person name="Langley C.H."/>
            <person name="Lapoint R."/>
            <person name="Lazzaro B.P."/>
            <person name="Lee S.J."/>
            <person name="Levesque L."/>
            <person name="Li R."/>
            <person name="Lin C.F."/>
            <person name="Lin M.F."/>
            <person name="Lindblad-Toh K."/>
            <person name="Llopart A."/>
            <person name="Long M."/>
            <person name="Low L."/>
            <person name="Lozovsky E."/>
            <person name="Lu J."/>
            <person name="Luo M."/>
            <person name="Machado C.A."/>
            <person name="Makalowski W."/>
            <person name="Marzo M."/>
            <person name="Matsuda M."/>
            <person name="Matzkin L."/>
            <person name="McAllister B."/>
            <person name="McBride C.S."/>
            <person name="McKernan B."/>
            <person name="McKernan K."/>
            <person name="Mendez-Lago M."/>
            <person name="Minx P."/>
            <person name="Mollenhauer M.U."/>
            <person name="Montooth K."/>
            <person name="Mount S.M."/>
            <person name="Mu X."/>
            <person name="Myers E."/>
            <person name="Negre B."/>
            <person name="Newfeld S."/>
            <person name="Nielsen R."/>
            <person name="Noor M.A."/>
            <person name="O'Grady P."/>
            <person name="Pachter L."/>
            <person name="Papaceit M."/>
            <person name="Parisi M.J."/>
            <person name="Parisi M."/>
            <person name="Parts L."/>
            <person name="Pedersen J.S."/>
            <person name="Pesole G."/>
            <person name="Phillippy A.M."/>
            <person name="Ponting C.P."/>
            <person name="Pop M."/>
            <person name="Porcelli D."/>
            <person name="Powell J.R."/>
            <person name="Prohaska S."/>
            <person name="Pruitt K."/>
            <person name="Puig M."/>
            <person name="Quesneville H."/>
            <person name="Ram K.R."/>
            <person name="Rand D."/>
            <person name="Rasmussen M.D."/>
            <person name="Reed L.K."/>
            <person name="Reenan R."/>
            <person name="Reily A."/>
            <person name="Remington K.A."/>
            <person name="Rieger T.T."/>
            <person name="Ritchie M.G."/>
            <person name="Robin C."/>
            <person name="Rogers Y.H."/>
            <person name="Rohde C."/>
            <person name="Rozas J."/>
            <person name="Rubenfield M.J."/>
            <person name="Ruiz A."/>
            <person name="Russo S."/>
            <person name="Salzberg S.L."/>
            <person name="Sanchez-Gracia A."/>
            <person name="Saranga D.J."/>
            <person name="Sato H."/>
            <person name="Schaeffer S.W."/>
            <person name="Schatz M.C."/>
            <person name="Schlenke T."/>
            <person name="Schwartz R."/>
            <person name="Segarra C."/>
            <person name="Singh R.S."/>
            <person name="Sirot L."/>
            <person name="Sirota M."/>
            <person name="Sisneros N.B."/>
            <person name="Smith C.D."/>
            <person name="Smith T.F."/>
            <person name="Spieth J."/>
            <person name="Stage D.E."/>
            <person name="Stark A."/>
            <person name="Stephan W."/>
            <person name="Strausberg R.L."/>
            <person name="Strempel S."/>
            <person name="Sturgill D."/>
            <person name="Sutton G."/>
            <person name="Sutton G.G."/>
            <person name="Tao W."/>
            <person name="Teichmann S."/>
            <person name="Tobari Y.N."/>
            <person name="Tomimura Y."/>
            <person name="Tsolas J.M."/>
            <person name="Valente V.L."/>
            <person name="Venter E."/>
            <person name="Venter J.C."/>
            <person name="Vicario S."/>
            <person name="Vieira F.G."/>
            <person name="Vilella A.J."/>
            <person name="Villasante A."/>
            <person name="Walenz B."/>
            <person name="Wang J."/>
            <person name="Wasserman M."/>
            <person name="Watts T."/>
            <person name="Wilson D."/>
            <person name="Wilson R.K."/>
            <person name="Wing R.A."/>
            <person name="Wolfner M.F."/>
            <person name="Wong A."/>
            <person name="Wong G.K."/>
            <person name="Wu C.I."/>
            <person name="Wu G."/>
            <person name="Yamamoto D."/>
            <person name="Yang H.P."/>
            <person name="Yang S.P."/>
            <person name="Yorke J.A."/>
            <person name="Yoshida K."/>
            <person name="Zdobnov E."/>
            <person name="Zhang P."/>
            <person name="Zhang Y."/>
            <person name="Zimin A.V."/>
            <person name="Baldwin J."/>
            <person name="Abdouelleil A."/>
            <person name="Abdulkadir J."/>
            <person name="Abebe A."/>
            <person name="Abera B."/>
            <person name="Abreu J."/>
            <person name="Acer S.C."/>
            <person name="Aftuck L."/>
            <person name="Alexander A."/>
            <person name="An P."/>
            <person name="Anderson E."/>
            <person name="Anderson S."/>
            <person name="Arachi H."/>
            <person name="Azer M."/>
            <person name="Bachantsang P."/>
            <person name="Barry A."/>
            <person name="Bayul T."/>
            <person name="Berlin A."/>
            <person name="Bessette D."/>
            <person name="Bloom T."/>
            <person name="Blye J."/>
            <person name="Boguslavskiy L."/>
            <person name="Bonnet C."/>
            <person name="Boukhgalter B."/>
            <person name="Bourzgui I."/>
            <person name="Brown A."/>
            <person name="Cahill P."/>
            <person name="Channer S."/>
            <person name="Cheshatsang Y."/>
            <person name="Chuda L."/>
            <person name="Citroen M."/>
            <person name="Collymore A."/>
            <person name="Cooke P."/>
            <person name="Costello M."/>
            <person name="D'Aco K."/>
            <person name="Daza R."/>
            <person name="De Haan G."/>
            <person name="DeGray S."/>
            <person name="DeMaso C."/>
            <person name="Dhargay N."/>
            <person name="Dooley K."/>
            <person name="Dooley E."/>
            <person name="Doricent M."/>
            <person name="Dorje P."/>
            <person name="Dorjee K."/>
            <person name="Dupes A."/>
            <person name="Elong R."/>
            <person name="Falk J."/>
            <person name="Farina A."/>
            <person name="Faro S."/>
            <person name="Ferguson D."/>
            <person name="Fisher S."/>
            <person name="Foley C.D."/>
            <person name="Franke A."/>
            <person name="Friedrich D."/>
            <person name="Gadbois L."/>
            <person name="Gearin G."/>
            <person name="Gearin C.R."/>
            <person name="Giannoukos G."/>
            <person name="Goode T."/>
            <person name="Graham J."/>
            <person name="Grandbois E."/>
            <person name="Grewal S."/>
            <person name="Gyaltsen K."/>
            <person name="Hafez N."/>
            <person name="Hagos B."/>
            <person name="Hall J."/>
            <person name="Henson C."/>
            <person name="Hollinger A."/>
            <person name="Honan T."/>
            <person name="Huard M.D."/>
            <person name="Hughes L."/>
            <person name="Hurhula B."/>
            <person name="Husby M.E."/>
            <person name="Kamat A."/>
            <person name="Kanga B."/>
            <person name="Kashin S."/>
            <person name="Khazanovich D."/>
            <person name="Kisner P."/>
            <person name="Lance K."/>
            <person name="Lara M."/>
            <person name="Lee W."/>
            <person name="Lennon N."/>
            <person name="Letendre F."/>
            <person name="LeVine R."/>
            <person name="Lipovsky A."/>
            <person name="Liu X."/>
            <person name="Liu J."/>
            <person name="Liu S."/>
            <person name="Lokyitsang T."/>
            <person name="Lokyitsang Y."/>
            <person name="Lubonja R."/>
            <person name="Lui A."/>
            <person name="MacDonald P."/>
            <person name="Magnisalis V."/>
            <person name="Maru K."/>
            <person name="Matthews C."/>
            <person name="McCusker W."/>
            <person name="McDonough S."/>
            <person name="Mehta T."/>
            <person name="Meldrim J."/>
            <person name="Meneus L."/>
            <person name="Mihai O."/>
            <person name="Mihalev A."/>
            <person name="Mihova T."/>
            <person name="Mittelman R."/>
            <person name="Mlenga V."/>
            <person name="Montmayeur A."/>
            <person name="Mulrain L."/>
            <person name="Navidi A."/>
            <person name="Naylor J."/>
            <person name="Negash T."/>
            <person name="Nguyen T."/>
            <person name="Nguyen N."/>
            <person name="Nicol R."/>
            <person name="Norbu C."/>
            <person name="Norbu N."/>
            <person name="Novod N."/>
            <person name="O'Neill B."/>
            <person name="Osman S."/>
            <person name="Markiewicz E."/>
            <person name="Oyono O.L."/>
            <person name="Patti C."/>
            <person name="Phunkhang P."/>
            <person name="Pierre F."/>
            <person name="Priest M."/>
            <person name="Raghuraman S."/>
            <person name="Rege F."/>
            <person name="Reyes R."/>
            <person name="Rise C."/>
            <person name="Rogov P."/>
            <person name="Ross K."/>
            <person name="Ryan E."/>
            <person name="Settipalli S."/>
            <person name="Shea T."/>
            <person name="Sherpa N."/>
            <person name="Shi L."/>
            <person name="Shih D."/>
            <person name="Sparrow T."/>
            <person name="Spaulding J."/>
            <person name="Stalker J."/>
            <person name="Stange-Thomann N."/>
            <person name="Stavropoulos S."/>
            <person name="Stone C."/>
            <person name="Strader C."/>
            <person name="Tesfaye S."/>
            <person name="Thomson T."/>
            <person name="Thoulutsang Y."/>
            <person name="Thoulutsang D."/>
            <person name="Topham K."/>
            <person name="Topping I."/>
            <person name="Tsamla T."/>
            <person name="Vassiliev H."/>
            <person name="Vo A."/>
            <person name="Wangchuk T."/>
            <person name="Wangdi T."/>
            <person name="Weiand M."/>
            <person name="Wilkinson J."/>
            <person name="Wilson A."/>
            <person name="Yadav S."/>
            <person name="Young G."/>
            <person name="Yu Q."/>
            <person name="Zembek L."/>
            <person name="Zhong D."/>
            <person name="Zimmer A."/>
            <person name="Zwirko Z."/>
            <person name="Jaffe D.B."/>
            <person name="Alvarez P."/>
            <person name="Brockman W."/>
            <person name="Butler J."/>
            <person name="Chin C."/>
            <person name="Gnerre S."/>
            <person name="Grabherr M."/>
            <person name="Kleber M."/>
            <person name="Mauceli E."/>
            <person name="MacCallum I."/>
        </authorList>
    </citation>
    <scope>NUCLEOTIDE SEQUENCE [LARGE SCALE GENOMIC DNA]</scope>
    <source>
        <strain evidence="3">Tai18E2 / Tucson 14021-0261.01</strain>
    </source>
</reference>
<dbReference type="EMBL" id="CH892679">
    <property type="protein sequence ID" value="KRK05542.1"/>
    <property type="molecule type" value="Genomic_DNA"/>
</dbReference>
<dbReference type="AlphaFoldDB" id="A0A0R1E882"/>
<reference evidence="2 3" key="2">
    <citation type="journal article" date="2007" name="PLoS Biol.">
        <title>Principles of genome evolution in the Drosophila melanogaster species group.</title>
        <authorList>
            <person name="Ranz J.M."/>
            <person name="Maurin D."/>
            <person name="Chan Y.S."/>
            <person name="von Grotthuss M."/>
            <person name="Hillier L.W."/>
            <person name="Roote J."/>
            <person name="Ashburner M."/>
            <person name="Bergman C.M."/>
        </authorList>
    </citation>
    <scope>NUCLEOTIDE SEQUENCE [LARGE SCALE GENOMIC DNA]</scope>
    <source>
        <strain evidence="3">Tai18E2 / Tucson 14021-0261.01</strain>
    </source>
</reference>
<evidence type="ECO:0000313" key="3">
    <source>
        <dbReference type="Proteomes" id="UP000002282"/>
    </source>
</evidence>